<name>A0ACC7NU63_9BACL</name>
<keyword evidence="1" id="KW-0808">Transferase</keyword>
<organism evidence="1 2">
    <name type="scientific">Paenibacillus mesotrionivorans</name>
    <dbReference type="NCBI Taxonomy" id="3160968"/>
    <lineage>
        <taxon>Bacteria</taxon>
        <taxon>Bacillati</taxon>
        <taxon>Bacillota</taxon>
        <taxon>Bacilli</taxon>
        <taxon>Bacillales</taxon>
        <taxon>Paenibacillaceae</taxon>
        <taxon>Paenibacillus</taxon>
    </lineage>
</organism>
<keyword evidence="2" id="KW-1185">Reference proteome</keyword>
<protein>
    <submittedName>
        <fullName evidence="1">Methylated-DNA--[protein]-cysteine S-methyltransferase</fullName>
        <ecNumber evidence="1">2.1.1.63</ecNumber>
    </submittedName>
</protein>
<comment type="caution">
    <text evidence="1">The sequence shown here is derived from an EMBL/GenBank/DDBJ whole genome shotgun (WGS) entry which is preliminary data.</text>
</comment>
<proteinExistence type="predicted"/>
<dbReference type="EC" id="2.1.1.63" evidence="1"/>
<reference evidence="1" key="1">
    <citation type="submission" date="2024-12" db="EMBL/GenBank/DDBJ databases">
        <authorList>
            <person name="Wu N."/>
        </authorList>
    </citation>
    <scope>NUCLEOTIDE SEQUENCE</scope>
    <source>
        <strain evidence="1">P15</strain>
    </source>
</reference>
<dbReference type="Proteomes" id="UP001631969">
    <property type="component" value="Unassembled WGS sequence"/>
</dbReference>
<sequence>MSVMYYGYLPSPIGKLLLAATERGLCRMDFEEGLDMDVELASLAAWAAKLDGVSAESVELVQGGGYIPQAVKELEEYFRGERTAFTVPLDVRGTPFQQRVWQALVDIPYGTVCSYKDIAERIGSPKAVRAVGGANNRNPLPVIVPCHRVVGAAGHMVGYGGGLPIKEALLRLEGAAVRYTIPQEAGL</sequence>
<dbReference type="EMBL" id="JBJURJ010000004">
    <property type="protein sequence ID" value="MFM9328243.1"/>
    <property type="molecule type" value="Genomic_DNA"/>
</dbReference>
<gene>
    <name evidence="1" type="ORF">ACI1P1_08095</name>
</gene>
<evidence type="ECO:0000313" key="2">
    <source>
        <dbReference type="Proteomes" id="UP001631969"/>
    </source>
</evidence>
<evidence type="ECO:0000313" key="1">
    <source>
        <dbReference type="EMBL" id="MFM9328243.1"/>
    </source>
</evidence>
<accession>A0ACC7NU63</accession>
<keyword evidence="1" id="KW-0489">Methyltransferase</keyword>